<evidence type="ECO:0000313" key="2">
    <source>
        <dbReference type="Proteomes" id="UP000241206"/>
    </source>
</evidence>
<dbReference type="EMBL" id="PHHF01000044">
    <property type="protein sequence ID" value="PTD21155.1"/>
    <property type="molecule type" value="Genomic_DNA"/>
</dbReference>
<dbReference type="PROSITE" id="PS51318">
    <property type="entry name" value="TAT"/>
    <property type="match status" value="1"/>
</dbReference>
<name>A0A2T4HYI5_9SPHN</name>
<dbReference type="InterPro" id="IPR010281">
    <property type="entry name" value="DUF885"/>
</dbReference>
<dbReference type="PANTHER" id="PTHR33361">
    <property type="entry name" value="GLR0591 PROTEIN"/>
    <property type="match status" value="1"/>
</dbReference>
<organism evidence="1 2">
    <name type="scientific">Edaphosphingomonas fennica</name>
    <dbReference type="NCBI Taxonomy" id="114404"/>
    <lineage>
        <taxon>Bacteria</taxon>
        <taxon>Pseudomonadati</taxon>
        <taxon>Pseudomonadota</taxon>
        <taxon>Alphaproteobacteria</taxon>
        <taxon>Sphingomonadales</taxon>
        <taxon>Rhizorhabdaceae</taxon>
        <taxon>Edaphosphingomonas</taxon>
    </lineage>
</organism>
<gene>
    <name evidence="1" type="ORF">CV103_10745</name>
</gene>
<keyword evidence="2" id="KW-1185">Reference proteome</keyword>
<evidence type="ECO:0000313" key="1">
    <source>
        <dbReference type="EMBL" id="PTD21155.1"/>
    </source>
</evidence>
<protein>
    <submittedName>
        <fullName evidence="1">DUF885 domain-containing protein</fullName>
    </submittedName>
</protein>
<dbReference type="Pfam" id="PF05960">
    <property type="entry name" value="DUF885"/>
    <property type="match status" value="1"/>
</dbReference>
<reference evidence="1 2" key="1">
    <citation type="submission" date="2017-11" db="EMBL/GenBank/DDBJ databases">
        <title>Sphingomonas oleivorans sp. nov., isolated from oil-contaminated soil.</title>
        <authorList>
            <person name="Wang L."/>
            <person name="Chen L."/>
        </authorList>
    </citation>
    <scope>NUCLEOTIDE SEQUENCE [LARGE SCALE GENOMIC DNA]</scope>
    <source>
        <strain evidence="1 2">K101</strain>
    </source>
</reference>
<dbReference type="PANTHER" id="PTHR33361:SF2">
    <property type="entry name" value="DUF885 DOMAIN-CONTAINING PROTEIN"/>
    <property type="match status" value="1"/>
</dbReference>
<dbReference type="Proteomes" id="UP000241206">
    <property type="component" value="Unassembled WGS sequence"/>
</dbReference>
<sequence length="621" mass="66653">MDRGGTRRETMRLLGGGAIAAWAAPSLLSPAAAKPPPPCPIRAPLDAIADRLLAHTPETAVYNGVADADVGGPLATRLDDYSPAGEAAWRAALAQAAADLAPVACGKDDDLARLRLATAANILANANRSAAIPYGRINAFNFSGHVPYLVTQIAGPHIDTPNAMQAQQSLATPQAVDAWIAKLDNFPTAFAGVIEKVRADEAAGAVPPAALIARTLPVLDAFLAGPEADHPLIAALRTRTDAARLDASFRAKAEERAITALRKRARPAFQALRRQMVAMLPRGRAEAGLWAQPQGEALYAANVLALADSHLPAEDIHAIGQSEVERISAAMGDLLAARGLTRGSIGARMDALAHDPANLFADSDRGRADLLDYVRGLVHQMEERYAEILPNALIPTQPLEVRRIPLATEDGAPGGFYDGPSLDGSRPGTYWINLRDMNAVARFRLPTLSYHEGVPGHHTQSCIALALGEAPLLLRIASFNAYQEGWGLYAEQLAAEMGAYAEDPLGNLGRLQDELFRAVRLVVDTGMHAMRWSREQAIAYMRDVTGVAESRVVAEIERYMAWPAQALGYKLGQIRLLEIRDAMAKARGRRFDRRQFHALVLANGPMPLDLVAGQADQLPSR</sequence>
<proteinExistence type="predicted"/>
<dbReference type="AlphaFoldDB" id="A0A2T4HYI5"/>
<dbReference type="InterPro" id="IPR006311">
    <property type="entry name" value="TAT_signal"/>
</dbReference>
<comment type="caution">
    <text evidence="1">The sequence shown here is derived from an EMBL/GenBank/DDBJ whole genome shotgun (WGS) entry which is preliminary data.</text>
</comment>
<accession>A0A2T4HYI5</accession>